<dbReference type="Proteomes" id="UP000286287">
    <property type="component" value="Unassembled WGS sequence"/>
</dbReference>
<keyword evidence="2" id="KW-1185">Reference proteome</keyword>
<dbReference type="OrthoDB" id="9811101at2"/>
<dbReference type="Gene3D" id="3.40.50.300">
    <property type="entry name" value="P-loop containing nucleotide triphosphate hydrolases"/>
    <property type="match status" value="1"/>
</dbReference>
<sequence length="69" mass="7060">MEFSEDGQVRVGPAFRAAEKAWMQGVAHTARCGVNVIIDDVFLGGPALRPAAGGSVRPAGAVCGRPLPA</sequence>
<dbReference type="InterPro" id="IPR027417">
    <property type="entry name" value="P-loop_NTPase"/>
</dbReference>
<dbReference type="AlphaFoldDB" id="A0A418V1U4"/>
<reference evidence="1 2" key="1">
    <citation type="submission" date="2018-09" db="EMBL/GenBank/DDBJ databases">
        <authorList>
            <person name="Zhu H."/>
        </authorList>
    </citation>
    <scope>NUCLEOTIDE SEQUENCE [LARGE SCALE GENOMIC DNA]</scope>
    <source>
        <strain evidence="1 2">K2S05-167</strain>
    </source>
</reference>
<organism evidence="1 2">
    <name type="scientific">Deinococcus cavernae</name>
    <dbReference type="NCBI Taxonomy" id="2320857"/>
    <lineage>
        <taxon>Bacteria</taxon>
        <taxon>Thermotogati</taxon>
        <taxon>Deinococcota</taxon>
        <taxon>Deinococci</taxon>
        <taxon>Deinococcales</taxon>
        <taxon>Deinococcaceae</taxon>
        <taxon>Deinococcus</taxon>
    </lineage>
</organism>
<name>A0A418V1U4_9DEIO</name>
<evidence type="ECO:0000313" key="2">
    <source>
        <dbReference type="Proteomes" id="UP000286287"/>
    </source>
</evidence>
<protein>
    <submittedName>
        <fullName evidence="1">Uncharacterized protein</fullName>
    </submittedName>
</protein>
<dbReference type="EMBL" id="QYUJ01000017">
    <property type="protein sequence ID" value="RJF69889.1"/>
    <property type="molecule type" value="Genomic_DNA"/>
</dbReference>
<comment type="caution">
    <text evidence="1">The sequence shown here is derived from an EMBL/GenBank/DDBJ whole genome shotgun (WGS) entry which is preliminary data.</text>
</comment>
<accession>A0A418V1U4</accession>
<evidence type="ECO:0000313" key="1">
    <source>
        <dbReference type="EMBL" id="RJF69889.1"/>
    </source>
</evidence>
<gene>
    <name evidence="1" type="ORF">D3875_20325</name>
</gene>
<proteinExistence type="predicted"/>
<dbReference type="Pfam" id="PF07931">
    <property type="entry name" value="CPT"/>
    <property type="match status" value="1"/>
</dbReference>